<evidence type="ECO:0000256" key="2">
    <source>
        <dbReference type="ARBA" id="ARBA00022771"/>
    </source>
</evidence>
<dbReference type="Proteomes" id="UP000831786">
    <property type="component" value="Chromosome"/>
</dbReference>
<dbReference type="PANTHER" id="PTHR33823:SF4">
    <property type="entry name" value="GENERAL STRESS PROTEIN 16O"/>
    <property type="match status" value="1"/>
</dbReference>
<feature type="domain" description="Zinc finger DksA/TraR C4-type" evidence="6">
    <location>
        <begin position="83"/>
        <end position="112"/>
    </location>
</feature>
<accession>A0ABY4FIQ0</accession>
<sequence>MNEQEELRAGLAEARRRAAERVAKREDGLRALTRARRSASDDDEHDPEGETLSAQWSLRAGLLADARETLRQADAALERLGRGEYGICRVCGGPIPPAQLEVRPFRESCVACG</sequence>
<evidence type="ECO:0000256" key="5">
    <source>
        <dbReference type="SAM" id="MobiDB-lite"/>
    </source>
</evidence>
<dbReference type="Pfam" id="PF01258">
    <property type="entry name" value="zf-dskA_traR"/>
    <property type="match status" value="1"/>
</dbReference>
<evidence type="ECO:0000259" key="6">
    <source>
        <dbReference type="Pfam" id="PF01258"/>
    </source>
</evidence>
<keyword evidence="1" id="KW-0479">Metal-binding</keyword>
<evidence type="ECO:0000256" key="4">
    <source>
        <dbReference type="PROSITE-ProRule" id="PRU00510"/>
    </source>
</evidence>
<dbReference type="Gene3D" id="1.20.120.910">
    <property type="entry name" value="DksA, coiled-coil domain"/>
    <property type="match status" value="1"/>
</dbReference>
<proteinExistence type="predicted"/>
<evidence type="ECO:0000256" key="3">
    <source>
        <dbReference type="ARBA" id="ARBA00022833"/>
    </source>
</evidence>
<dbReference type="PANTHER" id="PTHR33823">
    <property type="entry name" value="RNA POLYMERASE-BINDING TRANSCRIPTION FACTOR DKSA-RELATED"/>
    <property type="match status" value="1"/>
</dbReference>
<evidence type="ECO:0000256" key="1">
    <source>
        <dbReference type="ARBA" id="ARBA00022723"/>
    </source>
</evidence>
<gene>
    <name evidence="7" type="ORF">MUN78_09245</name>
</gene>
<keyword evidence="8" id="KW-1185">Reference proteome</keyword>
<protein>
    <submittedName>
        <fullName evidence="7">TraR/DksA C4-type zinc finger protein</fullName>
    </submittedName>
</protein>
<evidence type="ECO:0000313" key="8">
    <source>
        <dbReference type="Proteomes" id="UP000831786"/>
    </source>
</evidence>
<feature type="zinc finger region" description="dksA C4-type" evidence="4">
    <location>
        <begin position="88"/>
        <end position="112"/>
    </location>
</feature>
<dbReference type="PROSITE" id="PS51128">
    <property type="entry name" value="ZF_DKSA_2"/>
    <property type="match status" value="1"/>
</dbReference>
<dbReference type="RefSeq" id="WP_244725957.1">
    <property type="nucleotide sequence ID" value="NZ_CP095045.1"/>
</dbReference>
<dbReference type="InterPro" id="IPR000962">
    <property type="entry name" value="Znf_DskA_TraR"/>
</dbReference>
<name>A0ABY4FIQ0_9MICO</name>
<dbReference type="EMBL" id="CP095045">
    <property type="protein sequence ID" value="UOQ55893.1"/>
    <property type="molecule type" value="Genomic_DNA"/>
</dbReference>
<evidence type="ECO:0000313" key="7">
    <source>
        <dbReference type="EMBL" id="UOQ55893.1"/>
    </source>
</evidence>
<keyword evidence="2" id="KW-0863">Zinc-finger</keyword>
<reference evidence="7 8" key="1">
    <citation type="submission" date="2022-04" db="EMBL/GenBank/DDBJ databases">
        <title>Leucobacter sp. isolated from rhizosphere of garlic.</title>
        <authorList>
            <person name="Won M."/>
            <person name="Lee C.-M."/>
            <person name="Woen H.-Y."/>
            <person name="Kwon S.-W."/>
        </authorList>
    </citation>
    <scope>NUCLEOTIDE SEQUENCE [LARGE SCALE GENOMIC DNA]</scope>
    <source>
        <strain evidence="7 8">H21R-40</strain>
    </source>
</reference>
<feature type="region of interest" description="Disordered" evidence="5">
    <location>
        <begin position="30"/>
        <end position="53"/>
    </location>
</feature>
<organism evidence="7 8">
    <name type="scientific">Leucobacter allii</name>
    <dbReference type="NCBI Taxonomy" id="2932247"/>
    <lineage>
        <taxon>Bacteria</taxon>
        <taxon>Bacillati</taxon>
        <taxon>Actinomycetota</taxon>
        <taxon>Actinomycetes</taxon>
        <taxon>Micrococcales</taxon>
        <taxon>Microbacteriaceae</taxon>
        <taxon>Leucobacter</taxon>
    </lineage>
</organism>
<keyword evidence="3" id="KW-0862">Zinc</keyword>